<keyword evidence="12" id="KW-1185">Reference proteome</keyword>
<dbReference type="SUPFAM" id="SSF46548">
    <property type="entry name" value="alpha-helical ferredoxin"/>
    <property type="match status" value="1"/>
</dbReference>
<dbReference type="InterPro" id="IPR017054">
    <property type="entry name" value="PduS"/>
</dbReference>
<dbReference type="OrthoDB" id="9767754at2"/>
<evidence type="ECO:0000259" key="8">
    <source>
        <dbReference type="Pfam" id="PF01512"/>
    </source>
</evidence>
<dbReference type="InterPro" id="IPR019554">
    <property type="entry name" value="Soluble_ligand-bd"/>
</dbReference>
<dbReference type="InterPro" id="IPR011538">
    <property type="entry name" value="Nuo51_FMN-bd"/>
</dbReference>
<dbReference type="GO" id="GO:0046872">
    <property type="term" value="F:metal ion binding"/>
    <property type="evidence" value="ECO:0007669"/>
    <property type="project" value="UniProtKB-KW"/>
</dbReference>
<keyword evidence="3" id="KW-0479">Metal-binding</keyword>
<keyword evidence="7" id="KW-0411">Iron-sulfur</keyword>
<protein>
    <submittedName>
        <fullName evidence="11">Proton-conducting membrane transporter</fullName>
    </submittedName>
</protein>
<dbReference type="Pfam" id="PF13534">
    <property type="entry name" value="Fer4_17"/>
    <property type="match status" value="1"/>
</dbReference>
<sequence length="448" mass="49934">MDLLQKTYEAGVVGAGGAGFPTHIKLNANVEYFIINAAECEPLLNTDKYLMSIKAEEMIKGMEHIGELLGAKYLTIAIKQKNSKEISILKETIKKLDSKVELFYLKNFYPAGDEQMTVYEVTGRSIPEAGIPLDVGTVVSNVGTVINVYNAINDKPVTEKYITVVGEVNNPRMLKVPIGISIKECIEAAGGSTLDDYAVIIGGPMMGTIIDDDESSSIYIKKTDGSLIVLPKDHYIVKRKRKPIKTIINETRSACIQCRYCTDLCHRYLLGHKLRPHRVMRNVGMAERDPEIMKESLLCCECGICELYSCPMGLSPRLVNIFVKGELRKQGIRPEKGSLDIESREMIEYRKIPTNRLMSRLDIMKYSDQQIDELKEVKVKKVSIPLSQHIGKPATSIVNIGDKVSRGQLIGKVERNDMGANVHSSIDGKVVDISDKIIIEIEDNEVIL</sequence>
<dbReference type="RefSeq" id="WP_160196631.1">
    <property type="nucleotide sequence ID" value="NZ_QXXA01000005.1"/>
</dbReference>
<evidence type="ECO:0000259" key="9">
    <source>
        <dbReference type="Pfam" id="PF10531"/>
    </source>
</evidence>
<dbReference type="SUPFAM" id="SSF142984">
    <property type="entry name" value="Nqo1 middle domain-like"/>
    <property type="match status" value="1"/>
</dbReference>
<organism evidence="11 12">
    <name type="scientific">Senegalia massiliensis</name>
    <dbReference type="NCBI Taxonomy" id="1720316"/>
    <lineage>
        <taxon>Bacteria</taxon>
        <taxon>Bacillati</taxon>
        <taxon>Bacillota</taxon>
        <taxon>Clostridia</taxon>
        <taxon>Eubacteriales</taxon>
        <taxon>Clostridiaceae</taxon>
        <taxon>Senegalia</taxon>
    </lineage>
</organism>
<dbReference type="EMBL" id="QXXA01000005">
    <property type="protein sequence ID" value="NBI06142.1"/>
    <property type="molecule type" value="Genomic_DNA"/>
</dbReference>
<dbReference type="PANTHER" id="PTHR43034:SF2">
    <property type="entry name" value="ION-TRANSLOCATING OXIDOREDUCTASE COMPLEX SUBUNIT C"/>
    <property type="match status" value="1"/>
</dbReference>
<comment type="caution">
    <text evidence="11">The sequence shown here is derived from an EMBL/GenBank/DDBJ whole genome shotgun (WGS) entry which is preliminary data.</text>
</comment>
<dbReference type="Pfam" id="PF10531">
    <property type="entry name" value="SLBB"/>
    <property type="match status" value="1"/>
</dbReference>
<dbReference type="GO" id="GO:0009055">
    <property type="term" value="F:electron transfer activity"/>
    <property type="evidence" value="ECO:0007669"/>
    <property type="project" value="InterPro"/>
</dbReference>
<evidence type="ECO:0000256" key="6">
    <source>
        <dbReference type="ARBA" id="ARBA00023004"/>
    </source>
</evidence>
<dbReference type="Proteomes" id="UP000467132">
    <property type="component" value="Unassembled WGS sequence"/>
</dbReference>
<gene>
    <name evidence="11" type="ORF">D3Z33_04615</name>
</gene>
<dbReference type="Gene3D" id="3.10.20.600">
    <property type="match status" value="1"/>
</dbReference>
<evidence type="ECO:0000313" key="11">
    <source>
        <dbReference type="EMBL" id="NBI06142.1"/>
    </source>
</evidence>
<name>A0A845QYB9_9CLOT</name>
<proteinExistence type="predicted"/>
<dbReference type="PIRSF" id="PIRSF036408">
    <property type="entry name" value="PduS_prd"/>
    <property type="match status" value="1"/>
</dbReference>
<evidence type="ECO:0000256" key="7">
    <source>
        <dbReference type="ARBA" id="ARBA00023014"/>
    </source>
</evidence>
<dbReference type="GO" id="GO:0016020">
    <property type="term" value="C:membrane"/>
    <property type="evidence" value="ECO:0007669"/>
    <property type="project" value="InterPro"/>
</dbReference>
<dbReference type="SUPFAM" id="SSF142019">
    <property type="entry name" value="Nqo1 FMN-binding domain-like"/>
    <property type="match status" value="1"/>
</dbReference>
<dbReference type="Pfam" id="PF01512">
    <property type="entry name" value="Complex1_51K"/>
    <property type="match status" value="1"/>
</dbReference>
<dbReference type="Gene3D" id="3.40.50.11540">
    <property type="entry name" value="NADH-ubiquinone oxidoreductase 51kDa subunit"/>
    <property type="match status" value="1"/>
</dbReference>
<feature type="domain" description="RnfC Barrel sandwich hybrid" evidence="10">
    <location>
        <begin position="379"/>
        <end position="442"/>
    </location>
</feature>
<dbReference type="SUPFAM" id="SSF51230">
    <property type="entry name" value="Single hybrid motif"/>
    <property type="match status" value="1"/>
</dbReference>
<evidence type="ECO:0000256" key="3">
    <source>
        <dbReference type="ARBA" id="ARBA00022723"/>
    </source>
</evidence>
<evidence type="ECO:0000256" key="4">
    <source>
        <dbReference type="ARBA" id="ARBA00022737"/>
    </source>
</evidence>
<keyword evidence="5" id="KW-0249">Electron transport</keyword>
<evidence type="ECO:0000256" key="5">
    <source>
        <dbReference type="ARBA" id="ARBA00022982"/>
    </source>
</evidence>
<evidence type="ECO:0000256" key="1">
    <source>
        <dbReference type="ARBA" id="ARBA00022448"/>
    </source>
</evidence>
<dbReference type="InterPro" id="IPR010208">
    <property type="entry name" value="Ion_transpt_RnfC/RsxC"/>
</dbReference>
<evidence type="ECO:0000256" key="2">
    <source>
        <dbReference type="ARBA" id="ARBA00022485"/>
    </source>
</evidence>
<keyword evidence="4" id="KW-0677">Repeat</keyword>
<dbReference type="InterPro" id="IPR011053">
    <property type="entry name" value="Single_hybrid_motif"/>
</dbReference>
<dbReference type="PANTHER" id="PTHR43034">
    <property type="entry name" value="ION-TRANSLOCATING OXIDOREDUCTASE COMPLEX SUBUNIT C"/>
    <property type="match status" value="1"/>
</dbReference>
<dbReference type="InterPro" id="IPR026902">
    <property type="entry name" value="RnfC_N"/>
</dbReference>
<evidence type="ECO:0000313" key="12">
    <source>
        <dbReference type="Proteomes" id="UP000467132"/>
    </source>
</evidence>
<dbReference type="Pfam" id="PF13375">
    <property type="entry name" value="RnfC_N"/>
    <property type="match status" value="1"/>
</dbReference>
<reference evidence="11 12" key="1">
    <citation type="submission" date="2018-08" db="EMBL/GenBank/DDBJ databases">
        <title>Murine metabolic-syndrome-specific gut microbial biobank.</title>
        <authorList>
            <person name="Liu C."/>
        </authorList>
    </citation>
    <scope>NUCLEOTIDE SEQUENCE [LARGE SCALE GENOMIC DNA]</scope>
    <source>
        <strain evidence="11 12">583</strain>
    </source>
</reference>
<feature type="domain" description="Soluble ligand binding" evidence="9">
    <location>
        <begin position="161"/>
        <end position="207"/>
    </location>
</feature>
<keyword evidence="1" id="KW-0813">Transport</keyword>
<keyword evidence="2" id="KW-0004">4Fe-4S</keyword>
<keyword evidence="6" id="KW-0408">Iron</keyword>
<dbReference type="AlphaFoldDB" id="A0A845QYB9"/>
<feature type="domain" description="NADH-ubiquinone oxidoreductase 51kDa subunit FMN-binding" evidence="8">
    <location>
        <begin position="9"/>
        <end position="149"/>
    </location>
</feature>
<accession>A0A845QYB9</accession>
<dbReference type="GO" id="GO:0051539">
    <property type="term" value="F:4 iron, 4 sulfur cluster binding"/>
    <property type="evidence" value="ECO:0007669"/>
    <property type="project" value="UniProtKB-KW"/>
</dbReference>
<evidence type="ECO:0000259" key="10">
    <source>
        <dbReference type="Pfam" id="PF13375"/>
    </source>
</evidence>
<dbReference type="InterPro" id="IPR037225">
    <property type="entry name" value="Nuo51_FMN-bd_sf"/>
</dbReference>